<dbReference type="InterPro" id="IPR036553">
    <property type="entry name" value="RPTC_insert"/>
</dbReference>
<dbReference type="RefSeq" id="XP_017786143.1">
    <property type="nucleotide sequence ID" value="XM_017930654.1"/>
</dbReference>
<evidence type="ECO:0000256" key="1">
    <source>
        <dbReference type="ARBA" id="ARBA00009206"/>
    </source>
</evidence>
<evidence type="ECO:0000313" key="9">
    <source>
        <dbReference type="Proteomes" id="UP000695000"/>
    </source>
</evidence>
<organism evidence="9 10">
    <name type="scientific">Nicrophorus vespilloides</name>
    <name type="common">Boreal carrion beetle</name>
    <dbReference type="NCBI Taxonomy" id="110193"/>
    <lineage>
        <taxon>Eukaryota</taxon>
        <taxon>Metazoa</taxon>
        <taxon>Ecdysozoa</taxon>
        <taxon>Arthropoda</taxon>
        <taxon>Hexapoda</taxon>
        <taxon>Insecta</taxon>
        <taxon>Pterygota</taxon>
        <taxon>Neoptera</taxon>
        <taxon>Endopterygota</taxon>
        <taxon>Coleoptera</taxon>
        <taxon>Polyphaga</taxon>
        <taxon>Staphyliniformia</taxon>
        <taxon>Silphidae</taxon>
        <taxon>Nicrophorinae</taxon>
        <taxon>Nicrophorus</taxon>
    </lineage>
</organism>
<name>A0ABM1NH41_NICVS</name>
<dbReference type="EC" id="6.5.1.4" evidence="2"/>
<evidence type="ECO:0000313" key="10">
    <source>
        <dbReference type="RefSeq" id="XP_017786141.1"/>
    </source>
</evidence>
<keyword evidence="9" id="KW-1185">Reference proteome</keyword>
<dbReference type="PIRSF" id="PIRSF005378">
    <property type="entry name" value="RNA3'_term_phos_cycl_euk"/>
    <property type="match status" value="1"/>
</dbReference>
<dbReference type="NCBIfam" id="TIGR03399">
    <property type="entry name" value="RNA_3prim_cycl"/>
    <property type="match status" value="1"/>
</dbReference>
<evidence type="ECO:0000313" key="11">
    <source>
        <dbReference type="RefSeq" id="XP_017786142.1"/>
    </source>
</evidence>
<proteinExistence type="inferred from homology"/>
<evidence type="ECO:0000256" key="2">
    <source>
        <dbReference type="ARBA" id="ARBA00012725"/>
    </source>
</evidence>
<dbReference type="InterPro" id="IPR000228">
    <property type="entry name" value="RNA3'_term_phos_cyc"/>
</dbReference>
<dbReference type="Pfam" id="PF05189">
    <property type="entry name" value="RTC_insert"/>
    <property type="match status" value="1"/>
</dbReference>
<protein>
    <recommendedName>
        <fullName evidence="3">RNA 3'-terminal phosphate cyclase</fullName>
        <ecNumber evidence="2">6.5.1.4</ecNumber>
    </recommendedName>
</protein>
<dbReference type="Proteomes" id="UP000695000">
    <property type="component" value="Unplaced"/>
</dbReference>
<dbReference type="InterPro" id="IPR013792">
    <property type="entry name" value="RNA3'P_cycl/enolpyr_Trfase_a/b"/>
</dbReference>
<dbReference type="PANTHER" id="PTHR11096:SF0">
    <property type="entry name" value="RNA 3'-TERMINAL PHOSPHATE CYCLASE"/>
    <property type="match status" value="1"/>
</dbReference>
<sequence>MAGDLLEIDGSVLEAGGQLLRNALALSVLTGTPIKISKIRACRKKPGLAEQHMRGLQLVRDISRAKVIGCSIGSNEIEFWPFHNYGGNYDAPVKTAGSICLLLQVSLPCVLFANGPCELHLEGGTNVEMAPQLDYMTEVFKHYLKMFGGDFDFQLVTRGYYPVGKGKVIIYTNPMKQLRPVTILDQGKVVKITGWSFVSGSLPMSITHAMAGKATNILTQITKRIEIEQYKESKYIAPVGNCSGIILVAETSTGCFLGASALGKRNHTGEQTGAEAANHLLDNIISGACVDDYCQDQLIIFMALAAGTSQIKVAAITLHTKTAIYIAEMITKAKFNIIEMDNYRIIECKGIGYQKRSD</sequence>
<comment type="catalytic activity">
    <reaction evidence="6">
        <text>a 3'-end 3'-phospho-ribonucleotide-RNA + ATP = a 3'-end 2',3'-cyclophospho-ribonucleotide-RNA + AMP + diphosphate</text>
        <dbReference type="Rhea" id="RHEA:23976"/>
        <dbReference type="Rhea" id="RHEA-COMP:10463"/>
        <dbReference type="Rhea" id="RHEA-COMP:10464"/>
        <dbReference type="ChEBI" id="CHEBI:30616"/>
        <dbReference type="ChEBI" id="CHEBI:33019"/>
        <dbReference type="ChEBI" id="CHEBI:83062"/>
        <dbReference type="ChEBI" id="CHEBI:83064"/>
        <dbReference type="ChEBI" id="CHEBI:456215"/>
        <dbReference type="EC" id="6.5.1.4"/>
    </reaction>
</comment>
<evidence type="ECO:0000256" key="6">
    <source>
        <dbReference type="ARBA" id="ARBA00024481"/>
    </source>
</evidence>
<feature type="domain" description="RNA 3'-terminal phosphate cyclase" evidence="7">
    <location>
        <begin position="13"/>
        <end position="337"/>
    </location>
</feature>
<dbReference type="InterPro" id="IPR013791">
    <property type="entry name" value="RNA3'-term_phos_cycl_insert"/>
</dbReference>
<dbReference type="Pfam" id="PF01137">
    <property type="entry name" value="RTC"/>
    <property type="match status" value="1"/>
</dbReference>
<keyword evidence="4" id="KW-0436">Ligase</keyword>
<comment type="similarity">
    <text evidence="1">Belongs to the RNA 3'-terminal cyclase family. Type 1 subfamily.</text>
</comment>
<evidence type="ECO:0000313" key="12">
    <source>
        <dbReference type="RefSeq" id="XP_017786143.1"/>
    </source>
</evidence>
<feature type="domain" description="RNA 3'-terminal phosphate cyclase insert" evidence="8">
    <location>
        <begin position="184"/>
        <end position="284"/>
    </location>
</feature>
<accession>A0ABM1NH41</accession>
<reference evidence="10 11" key="1">
    <citation type="submission" date="2025-05" db="UniProtKB">
        <authorList>
            <consortium name="RefSeq"/>
        </authorList>
    </citation>
    <scope>IDENTIFICATION</scope>
    <source>
        <tissue evidence="10 11">Whole Larva</tissue>
    </source>
</reference>
<evidence type="ECO:0000256" key="5">
    <source>
        <dbReference type="ARBA" id="ARBA00022741"/>
    </source>
</evidence>
<dbReference type="RefSeq" id="XP_017786141.1">
    <property type="nucleotide sequence ID" value="XM_017930652.1"/>
</dbReference>
<evidence type="ECO:0000256" key="4">
    <source>
        <dbReference type="ARBA" id="ARBA00022598"/>
    </source>
</evidence>
<dbReference type="RefSeq" id="XP_017786142.1">
    <property type="nucleotide sequence ID" value="XM_017930653.1"/>
</dbReference>
<dbReference type="InterPro" id="IPR017770">
    <property type="entry name" value="RNA3'_term_phos_cyc_type_1"/>
</dbReference>
<dbReference type="Gene3D" id="3.65.10.20">
    <property type="entry name" value="RNA 3'-terminal phosphate cyclase domain"/>
    <property type="match status" value="1"/>
</dbReference>
<evidence type="ECO:0000259" key="7">
    <source>
        <dbReference type="Pfam" id="PF01137"/>
    </source>
</evidence>
<dbReference type="InterPro" id="IPR023797">
    <property type="entry name" value="RNA3'_phos_cyclase_dom"/>
</dbReference>
<dbReference type="PANTHER" id="PTHR11096">
    <property type="entry name" value="RNA 3' TERMINAL PHOSPHATE CYCLASE"/>
    <property type="match status" value="1"/>
</dbReference>
<evidence type="ECO:0000256" key="3">
    <source>
        <dbReference type="ARBA" id="ARBA00021428"/>
    </source>
</evidence>
<dbReference type="SUPFAM" id="SSF52913">
    <property type="entry name" value="RNA 3'-terminal phosphate cyclase, RPTC, insert domain"/>
    <property type="match status" value="1"/>
</dbReference>
<dbReference type="Gene3D" id="3.30.360.20">
    <property type="entry name" value="RNA 3'-terminal phosphate cyclase, insert domain"/>
    <property type="match status" value="1"/>
</dbReference>
<dbReference type="SUPFAM" id="SSF55205">
    <property type="entry name" value="EPT/RTPC-like"/>
    <property type="match status" value="2"/>
</dbReference>
<keyword evidence="5" id="KW-0547">Nucleotide-binding</keyword>
<dbReference type="InterPro" id="IPR037136">
    <property type="entry name" value="RNA3'_phos_cyclase_dom_sf"/>
</dbReference>
<gene>
    <name evidence="10 11 12" type="primary">LOC108569189</name>
</gene>
<dbReference type="GeneID" id="108569189"/>
<evidence type="ECO:0000259" key="8">
    <source>
        <dbReference type="Pfam" id="PF05189"/>
    </source>
</evidence>